<dbReference type="InterPro" id="IPR001962">
    <property type="entry name" value="Asn_synthase"/>
</dbReference>
<dbReference type="InterPro" id="IPR014729">
    <property type="entry name" value="Rossmann-like_a/b/a_fold"/>
</dbReference>
<dbReference type="Proteomes" id="UP001597399">
    <property type="component" value="Unassembled WGS sequence"/>
</dbReference>
<evidence type="ECO:0000256" key="3">
    <source>
        <dbReference type="ARBA" id="ARBA00012737"/>
    </source>
</evidence>
<reference evidence="12" key="1">
    <citation type="journal article" date="2019" name="Int. J. Syst. Evol. Microbiol.">
        <title>The Global Catalogue of Microorganisms (GCM) 10K type strain sequencing project: providing services to taxonomists for standard genome sequencing and annotation.</title>
        <authorList>
            <consortium name="The Broad Institute Genomics Platform"/>
            <consortium name="The Broad Institute Genome Sequencing Center for Infectious Disease"/>
            <person name="Wu L."/>
            <person name="Ma J."/>
        </authorList>
    </citation>
    <scope>NUCLEOTIDE SEQUENCE [LARGE SCALE GENOMIC DNA]</scope>
    <source>
        <strain evidence="12">TISTR 2466</strain>
    </source>
</reference>
<feature type="domain" description="Asparagine synthetase" evidence="9">
    <location>
        <begin position="245"/>
        <end position="592"/>
    </location>
</feature>
<dbReference type="SUPFAM" id="SSF56235">
    <property type="entry name" value="N-terminal nucleophile aminohydrolases (Ntn hydrolases)"/>
    <property type="match status" value="1"/>
</dbReference>
<dbReference type="InterPro" id="IPR029055">
    <property type="entry name" value="Ntn_hydrolases_N"/>
</dbReference>
<dbReference type="Gene3D" id="3.60.20.10">
    <property type="entry name" value="Glutamine Phosphoribosylpyrophosphate, subunit 1, domain 1"/>
    <property type="match status" value="1"/>
</dbReference>
<keyword evidence="5" id="KW-0067">ATP-binding</keyword>
<dbReference type="InterPro" id="IPR051786">
    <property type="entry name" value="ASN_synthetase/amidase"/>
</dbReference>
<evidence type="ECO:0000256" key="5">
    <source>
        <dbReference type="ARBA" id="ARBA00022840"/>
    </source>
</evidence>
<dbReference type="PANTHER" id="PTHR43284">
    <property type="entry name" value="ASPARAGINE SYNTHETASE (GLUTAMINE-HYDROLYZING)"/>
    <property type="match status" value="1"/>
</dbReference>
<evidence type="ECO:0000313" key="11">
    <source>
        <dbReference type="EMBL" id="MFD2694137.1"/>
    </source>
</evidence>
<dbReference type="InterPro" id="IPR017932">
    <property type="entry name" value="GATase_2_dom"/>
</dbReference>
<keyword evidence="12" id="KW-1185">Reference proteome</keyword>
<dbReference type="PIRSF" id="PIRSF001589">
    <property type="entry name" value="Asn_synthetase_glu-h"/>
    <property type="match status" value="1"/>
</dbReference>
<dbReference type="Gene3D" id="3.40.50.620">
    <property type="entry name" value="HUPs"/>
    <property type="match status" value="2"/>
</dbReference>
<proteinExistence type="inferred from homology"/>
<dbReference type="InterPro" id="IPR006426">
    <property type="entry name" value="Asn_synth_AEB"/>
</dbReference>
<evidence type="ECO:0000256" key="2">
    <source>
        <dbReference type="ARBA" id="ARBA00005752"/>
    </source>
</evidence>
<organism evidence="11 12">
    <name type="scientific">Sporolactobacillus shoreicorticis</name>
    <dbReference type="NCBI Taxonomy" id="1923877"/>
    <lineage>
        <taxon>Bacteria</taxon>
        <taxon>Bacillati</taxon>
        <taxon>Bacillota</taxon>
        <taxon>Bacilli</taxon>
        <taxon>Bacillales</taxon>
        <taxon>Sporolactobacillaceae</taxon>
        <taxon>Sporolactobacillus</taxon>
    </lineage>
</organism>
<comment type="pathway">
    <text evidence="1">Amino-acid biosynthesis; L-asparagine biosynthesis; L-asparagine from L-aspartate (L-Gln route): step 1/1.</text>
</comment>
<comment type="caution">
    <text evidence="11">The sequence shown here is derived from an EMBL/GenBank/DDBJ whole genome shotgun (WGS) entry which is preliminary data.</text>
</comment>
<keyword evidence="4" id="KW-0547">Nucleotide-binding</keyword>
<dbReference type="SUPFAM" id="SSF52402">
    <property type="entry name" value="Adenine nucleotide alpha hydrolases-like"/>
    <property type="match status" value="1"/>
</dbReference>
<keyword evidence="6" id="KW-0028">Amino-acid biosynthesis</keyword>
<dbReference type="EMBL" id="JBHUMQ010000026">
    <property type="protein sequence ID" value="MFD2694137.1"/>
    <property type="molecule type" value="Genomic_DNA"/>
</dbReference>
<name>A0ABW5S3K5_9BACL</name>
<evidence type="ECO:0000256" key="7">
    <source>
        <dbReference type="ARBA" id="ARBA00022962"/>
    </source>
</evidence>
<evidence type="ECO:0000259" key="10">
    <source>
        <dbReference type="Pfam" id="PF13537"/>
    </source>
</evidence>
<dbReference type="CDD" id="cd00712">
    <property type="entry name" value="AsnB"/>
    <property type="match status" value="1"/>
</dbReference>
<comment type="catalytic activity">
    <reaction evidence="8">
        <text>L-aspartate + L-glutamine + ATP + H2O = L-asparagine + L-glutamate + AMP + diphosphate + H(+)</text>
        <dbReference type="Rhea" id="RHEA:12228"/>
        <dbReference type="ChEBI" id="CHEBI:15377"/>
        <dbReference type="ChEBI" id="CHEBI:15378"/>
        <dbReference type="ChEBI" id="CHEBI:29985"/>
        <dbReference type="ChEBI" id="CHEBI:29991"/>
        <dbReference type="ChEBI" id="CHEBI:30616"/>
        <dbReference type="ChEBI" id="CHEBI:33019"/>
        <dbReference type="ChEBI" id="CHEBI:58048"/>
        <dbReference type="ChEBI" id="CHEBI:58359"/>
        <dbReference type="ChEBI" id="CHEBI:456215"/>
        <dbReference type="EC" id="6.3.5.4"/>
    </reaction>
</comment>
<evidence type="ECO:0000256" key="6">
    <source>
        <dbReference type="ARBA" id="ARBA00022888"/>
    </source>
</evidence>
<feature type="domain" description="Glutamine amidotransferase type-2" evidence="10">
    <location>
        <begin position="59"/>
        <end position="166"/>
    </location>
</feature>
<comment type="similarity">
    <text evidence="2">Belongs to the asparagine synthetase family.</text>
</comment>
<dbReference type="Pfam" id="PF13537">
    <property type="entry name" value="GATase_7"/>
    <property type="match status" value="1"/>
</dbReference>
<sequence>MSVIAGIVDFEGSPIVTEHGAKMMAAVENYPADNVRDWQDRYTFFGCRNQWFTPESVNERIPVFDKRSGLAITADAIIDNRKELFSELNIPSSDQNRVGDSLLILLAYEKWRHEVPKHLIGDFAFIIWDSKEHQVFGARDFSGNRMLYYTFANQQLAFASTLESMLTLPYCSNKLNDSWLAQFLVIPDTTDCADTELTVYQSIHQVPPACSILVKNGTVSMRRYCTIENQQLLKFKSDEEYIEGFKEVFERAISDRLRSKRGIGAFLSGGLDSGSVAAYASRLMQPAGEQLQTFSYIPESDFVDWTSRYYVPNEKNHVETIAAYCGNIQPHFLDFKGQSPFTEIDRLLEIMELPYKFFENSYWIRGVFKEAQKARLSVLLNGARGNFSISWGPALDYYASLLKKGHWLRLMREIKQYGRNIGVGRKKILSVVGEKAFPIVGRLLPLNDESIPTLINQTFAQKTDVYQRISDLGYDLSGKTLISGFTYRKQHFKQNYSWTPTGTCYGKLSLHYGVKDRDPTNDLRVIRYCLSVPNEQLVRKGVDRALIRRSTENLLPDSIRLNQRSRGIQGADMIHRMAPDWNEWLNELHHMQHDSLITDLINQDTIDQGIKTMETGPQPDLAFNLHFKVLMRAFILYRFLSKTAVTC</sequence>
<dbReference type="InterPro" id="IPR033738">
    <property type="entry name" value="AsnB_N"/>
</dbReference>
<protein>
    <recommendedName>
        <fullName evidence="3">asparagine synthase (glutamine-hydrolyzing)</fullName>
        <ecNumber evidence="3">6.3.5.4</ecNumber>
    </recommendedName>
</protein>
<evidence type="ECO:0000313" key="12">
    <source>
        <dbReference type="Proteomes" id="UP001597399"/>
    </source>
</evidence>
<keyword evidence="6" id="KW-0061">Asparagine biosynthesis</keyword>
<dbReference type="PANTHER" id="PTHR43284:SF1">
    <property type="entry name" value="ASPARAGINE SYNTHETASE"/>
    <property type="match status" value="1"/>
</dbReference>
<accession>A0ABW5S3K5</accession>
<dbReference type="Pfam" id="PF00733">
    <property type="entry name" value="Asn_synthase"/>
    <property type="match status" value="1"/>
</dbReference>
<evidence type="ECO:0000256" key="4">
    <source>
        <dbReference type="ARBA" id="ARBA00022741"/>
    </source>
</evidence>
<evidence type="ECO:0000259" key="9">
    <source>
        <dbReference type="Pfam" id="PF00733"/>
    </source>
</evidence>
<keyword evidence="7" id="KW-0315">Glutamine amidotransferase</keyword>
<dbReference type="RefSeq" id="WP_253057695.1">
    <property type="nucleotide sequence ID" value="NZ_JAMXWM010000001.1"/>
</dbReference>
<evidence type="ECO:0000256" key="8">
    <source>
        <dbReference type="ARBA" id="ARBA00048741"/>
    </source>
</evidence>
<gene>
    <name evidence="11" type="ORF">ACFSUE_10935</name>
</gene>
<evidence type="ECO:0000256" key="1">
    <source>
        <dbReference type="ARBA" id="ARBA00005187"/>
    </source>
</evidence>
<dbReference type="EC" id="6.3.5.4" evidence="3"/>